<proteinExistence type="inferred from homology"/>
<dbReference type="EMBL" id="RAQO01000004">
    <property type="protein sequence ID" value="RKF20318.1"/>
    <property type="molecule type" value="Genomic_DNA"/>
</dbReference>
<comment type="similarity">
    <text evidence="2">Belongs to the bacterial solute-binding protein 1 family.</text>
</comment>
<evidence type="ECO:0000256" key="2">
    <source>
        <dbReference type="ARBA" id="ARBA00008520"/>
    </source>
</evidence>
<protein>
    <submittedName>
        <fullName evidence="4">Extracellular solute-binding protein</fullName>
    </submittedName>
</protein>
<dbReference type="SUPFAM" id="SSF53850">
    <property type="entry name" value="Periplasmic binding protein-like II"/>
    <property type="match status" value="1"/>
</dbReference>
<dbReference type="OrthoDB" id="9804061at2"/>
<dbReference type="AlphaFoldDB" id="A0A420EI19"/>
<dbReference type="Gene3D" id="3.40.190.10">
    <property type="entry name" value="Periplasmic binding protein-like II"/>
    <property type="match status" value="1"/>
</dbReference>
<evidence type="ECO:0000256" key="1">
    <source>
        <dbReference type="ARBA" id="ARBA00004418"/>
    </source>
</evidence>
<name>A0A420EI19_9ALTE</name>
<dbReference type="RefSeq" id="WP_120354322.1">
    <property type="nucleotide sequence ID" value="NZ_RAQO01000004.1"/>
</dbReference>
<evidence type="ECO:0000313" key="4">
    <source>
        <dbReference type="EMBL" id="RKF20318.1"/>
    </source>
</evidence>
<keyword evidence="3" id="KW-0732">Signal</keyword>
<accession>A0A420EI19</accession>
<gene>
    <name evidence="4" type="ORF">DBZ36_07710</name>
</gene>
<feature type="signal peptide" evidence="3">
    <location>
        <begin position="1"/>
        <end position="24"/>
    </location>
</feature>
<keyword evidence="5" id="KW-1185">Reference proteome</keyword>
<dbReference type="Proteomes" id="UP000286482">
    <property type="component" value="Unassembled WGS sequence"/>
</dbReference>
<dbReference type="Pfam" id="PF13416">
    <property type="entry name" value="SBP_bac_8"/>
    <property type="match status" value="1"/>
</dbReference>
<organism evidence="4 5">
    <name type="scientific">Alginatibacterium sediminis</name>
    <dbReference type="NCBI Taxonomy" id="2164068"/>
    <lineage>
        <taxon>Bacteria</taxon>
        <taxon>Pseudomonadati</taxon>
        <taxon>Pseudomonadota</taxon>
        <taxon>Gammaproteobacteria</taxon>
        <taxon>Alteromonadales</taxon>
        <taxon>Alteromonadaceae</taxon>
        <taxon>Alginatibacterium</taxon>
    </lineage>
</organism>
<dbReference type="PANTHER" id="PTHR43649">
    <property type="entry name" value="ARABINOSE-BINDING PROTEIN-RELATED"/>
    <property type="match status" value="1"/>
</dbReference>
<feature type="chain" id="PRO_5019352379" evidence="3">
    <location>
        <begin position="25"/>
        <end position="418"/>
    </location>
</feature>
<comment type="subcellular location">
    <subcellularLocation>
        <location evidence="1">Periplasm</location>
    </subcellularLocation>
</comment>
<evidence type="ECO:0000256" key="3">
    <source>
        <dbReference type="SAM" id="SignalP"/>
    </source>
</evidence>
<evidence type="ECO:0000313" key="5">
    <source>
        <dbReference type="Proteomes" id="UP000286482"/>
    </source>
</evidence>
<reference evidence="4 5" key="1">
    <citation type="submission" date="2018-09" db="EMBL/GenBank/DDBJ databases">
        <authorList>
            <person name="Wang Z."/>
        </authorList>
    </citation>
    <scope>NUCLEOTIDE SEQUENCE [LARGE SCALE GENOMIC DNA]</scope>
    <source>
        <strain evidence="4 5">ALS 81</strain>
    </source>
</reference>
<dbReference type="InterPro" id="IPR006059">
    <property type="entry name" value="SBP"/>
</dbReference>
<dbReference type="GO" id="GO:0042597">
    <property type="term" value="C:periplasmic space"/>
    <property type="evidence" value="ECO:0007669"/>
    <property type="project" value="UniProtKB-SubCell"/>
</dbReference>
<dbReference type="InterPro" id="IPR050490">
    <property type="entry name" value="Bact_solute-bd_prot1"/>
</dbReference>
<sequence>MQTRKLTLIAGATMMALSANTAWAEKITLTVASFPSFDAAVTAAIPLYKKINPDVEIKLVSLAYNDHHNAMTTALATNSNLPDVMGVEADYMGRFANSSGLYDLRQAPFNSGEIEAKFSPFAVPLAAGEKGQLSGMPADIGPGAMFYRSDIMEKAGVSVEDLTKDWDSFIEAGVKVREVTGQYMMSNVQNIVDIVIRSGIEDGGGVYFDAEGEILVESERFQEAFRLAKKAREAGLDGKIAAWSNEWSEGLRRGDIAVEFMGAWLGGHLANWIAPDSAGDWATANLPNDSWASWGGSYYAIPKSTEHQAEAWEFITFMTTNKEMQLLAFEEIDAFPALIEAQDGPFFDQPLPYLGGQKARLQYKEAAAQIPAISVNKLDPVAKQVIADALESVLERDVAVDKALADAAKLLKRRARRK</sequence>
<dbReference type="PANTHER" id="PTHR43649:SF32">
    <property type="entry name" value="SUGAR BINDING SECRETED PROTEIN"/>
    <property type="match status" value="1"/>
</dbReference>
<comment type="caution">
    <text evidence="4">The sequence shown here is derived from an EMBL/GenBank/DDBJ whole genome shotgun (WGS) entry which is preliminary data.</text>
</comment>